<evidence type="ECO:0000313" key="2">
    <source>
        <dbReference type="EMBL" id="ATA53930.1"/>
    </source>
</evidence>
<protein>
    <submittedName>
        <fullName evidence="2">Uncharacterized protein</fullName>
    </submittedName>
</protein>
<keyword evidence="1" id="KW-1133">Transmembrane helix</keyword>
<name>A0A250DHV4_9BURK</name>
<dbReference type="KEGG" id="vbo:CKY39_12395"/>
<sequence length="161" mass="16791">MHSDSDSAPLEDLPRVRPPRQWRRLFETLCVIGSLFLGGFGSGYFWSTRNADAQLLRQRSDHLAEIERLQRAYGQRIDRAAGAVADAAVATTNAAMATTNAAEAVGEAADQVGTAAKTATSAAITAKAAAKATAAAPVPSSAGAVNSTIKRANERLQGGRP</sequence>
<dbReference type="Proteomes" id="UP000217154">
    <property type="component" value="Chromosome"/>
</dbReference>
<organism evidence="2 3">
    <name type="scientific">Variovorax boronicumulans</name>
    <dbReference type="NCBI Taxonomy" id="436515"/>
    <lineage>
        <taxon>Bacteria</taxon>
        <taxon>Pseudomonadati</taxon>
        <taxon>Pseudomonadota</taxon>
        <taxon>Betaproteobacteria</taxon>
        <taxon>Burkholderiales</taxon>
        <taxon>Comamonadaceae</taxon>
        <taxon>Variovorax</taxon>
    </lineage>
</organism>
<evidence type="ECO:0000313" key="3">
    <source>
        <dbReference type="Proteomes" id="UP000217154"/>
    </source>
</evidence>
<dbReference type="AlphaFoldDB" id="A0A250DHV4"/>
<reference evidence="2 3" key="1">
    <citation type="submission" date="2017-09" db="EMBL/GenBank/DDBJ databases">
        <title>The diverse metabolic capabilities of V. boronicumulans make it an excellent choice for continued studies on novel biodegradation.</title>
        <authorList>
            <person name="Sun S."/>
        </authorList>
    </citation>
    <scope>NUCLEOTIDE SEQUENCE [LARGE SCALE GENOMIC DNA]</scope>
    <source>
        <strain evidence="2 3">J1</strain>
    </source>
</reference>
<dbReference type="RefSeq" id="WP_095744670.1">
    <property type="nucleotide sequence ID" value="NZ_CP023284.1"/>
</dbReference>
<evidence type="ECO:0000256" key="1">
    <source>
        <dbReference type="SAM" id="Phobius"/>
    </source>
</evidence>
<accession>A0A250DHV4</accession>
<proteinExistence type="predicted"/>
<keyword evidence="1" id="KW-0812">Transmembrane</keyword>
<keyword evidence="1" id="KW-0472">Membrane</keyword>
<feature type="transmembrane region" description="Helical" evidence="1">
    <location>
        <begin position="25"/>
        <end position="46"/>
    </location>
</feature>
<gene>
    <name evidence="2" type="ORF">CKY39_12395</name>
</gene>
<dbReference type="EMBL" id="CP023284">
    <property type="protein sequence ID" value="ATA53930.1"/>
    <property type="molecule type" value="Genomic_DNA"/>
</dbReference>